<evidence type="ECO:0000313" key="4">
    <source>
        <dbReference type="Proteomes" id="UP000238392"/>
    </source>
</evidence>
<proteinExistence type="predicted"/>
<evidence type="ECO:0000259" key="2">
    <source>
        <dbReference type="Pfam" id="PF01052"/>
    </source>
</evidence>
<dbReference type="Gene3D" id="2.30.330.10">
    <property type="entry name" value="SpoA-like"/>
    <property type="match status" value="1"/>
</dbReference>
<dbReference type="Proteomes" id="UP000238392">
    <property type="component" value="Unassembled WGS sequence"/>
</dbReference>
<feature type="domain" description="Flagellar motor switch protein FliN-like C-terminal" evidence="2">
    <location>
        <begin position="198"/>
        <end position="267"/>
    </location>
</feature>
<dbReference type="SUPFAM" id="SSF101801">
    <property type="entry name" value="Surface presentation of antigens (SPOA)"/>
    <property type="match status" value="1"/>
</dbReference>
<dbReference type="InterPro" id="IPR001543">
    <property type="entry name" value="FliN-like_C"/>
</dbReference>
<feature type="region of interest" description="Disordered" evidence="1">
    <location>
        <begin position="267"/>
        <end position="292"/>
    </location>
</feature>
<dbReference type="OrthoDB" id="7824563at2"/>
<dbReference type="AlphaFoldDB" id="A0A2T0WJA5"/>
<dbReference type="EMBL" id="PVTQ01000011">
    <property type="protein sequence ID" value="PRY86790.1"/>
    <property type="molecule type" value="Genomic_DNA"/>
</dbReference>
<dbReference type="RefSeq" id="WP_106266251.1">
    <property type="nucleotide sequence ID" value="NZ_PVTQ01000011.1"/>
</dbReference>
<gene>
    <name evidence="3" type="ORF">CLV74_11120</name>
</gene>
<comment type="caution">
    <text evidence="3">The sequence shown here is derived from an EMBL/GenBank/DDBJ whole genome shotgun (WGS) entry which is preliminary data.</text>
</comment>
<evidence type="ECO:0000256" key="1">
    <source>
        <dbReference type="SAM" id="MobiDB-lite"/>
    </source>
</evidence>
<keyword evidence="3" id="KW-0282">Flagellum</keyword>
<keyword evidence="4" id="KW-1185">Reference proteome</keyword>
<evidence type="ECO:0000313" key="3">
    <source>
        <dbReference type="EMBL" id="PRY86790.1"/>
    </source>
</evidence>
<name>A0A2T0WJA5_9RHOB</name>
<protein>
    <submittedName>
        <fullName evidence="3">Flagellar motor switch protein FliM</fullName>
    </submittedName>
</protein>
<dbReference type="Pfam" id="PF01052">
    <property type="entry name" value="FliMN_C"/>
    <property type="match status" value="1"/>
</dbReference>
<organism evidence="3 4">
    <name type="scientific">Donghicola tyrosinivorans</name>
    <dbReference type="NCBI Taxonomy" id="1652492"/>
    <lineage>
        <taxon>Bacteria</taxon>
        <taxon>Pseudomonadati</taxon>
        <taxon>Pseudomonadota</taxon>
        <taxon>Alphaproteobacteria</taxon>
        <taxon>Rhodobacterales</taxon>
        <taxon>Roseobacteraceae</taxon>
        <taxon>Donghicola</taxon>
    </lineage>
</organism>
<accession>A0A2T0WJA5</accession>
<sequence length="292" mass="31155">MGDSILRSMANGGRPEPQQRFARSCEVAFGAGLDHPVRVMASGRGQVAARLIPDNLEAGTLILLLDAADGRTGALLVPPLLSAGMVQLLTFGMLTAASVAPRMPTATDAALLEPLVNRVLDDMAEADQGFERLRFGALLAPAHFARVMPEGALDEYWSELKLGADHSGKVRLIMPPPMPDEASEVMDPAEWRAALSENVSAAQVSLQVVLEEYRMPLQRVEALSVGDELTIPMEALERAQLRISNGEKVGIGKLGRFGGRRAFKFTDGQKAEPAPALPVENENGASIEGSPV</sequence>
<keyword evidence="3" id="KW-0966">Cell projection</keyword>
<reference evidence="3 4" key="1">
    <citation type="submission" date="2018-03" db="EMBL/GenBank/DDBJ databases">
        <title>Genomic Encyclopedia of Archaeal and Bacterial Type Strains, Phase II (KMG-II): from individual species to whole genera.</title>
        <authorList>
            <person name="Goeker M."/>
        </authorList>
    </citation>
    <scope>NUCLEOTIDE SEQUENCE [LARGE SCALE GENOMIC DNA]</scope>
    <source>
        <strain evidence="3 4">DSM 100212</strain>
    </source>
</reference>
<keyword evidence="3" id="KW-0969">Cilium</keyword>
<dbReference type="InterPro" id="IPR036429">
    <property type="entry name" value="SpoA-like_sf"/>
</dbReference>